<dbReference type="Pfam" id="PF00704">
    <property type="entry name" value="Glyco_hydro_18"/>
    <property type="match status" value="1"/>
</dbReference>
<dbReference type="InterPro" id="IPR001579">
    <property type="entry name" value="Glyco_hydro_18_chit_AS"/>
</dbReference>
<evidence type="ECO:0000256" key="11">
    <source>
        <dbReference type="SAM" id="SignalP"/>
    </source>
</evidence>
<dbReference type="Gene3D" id="3.20.20.80">
    <property type="entry name" value="Glycosidases"/>
    <property type="match status" value="1"/>
</dbReference>
<proteinExistence type="inferred from homology"/>
<dbReference type="InterPro" id="IPR017853">
    <property type="entry name" value="GH"/>
</dbReference>
<evidence type="ECO:0000313" key="14">
    <source>
        <dbReference type="Proteomes" id="UP001154282"/>
    </source>
</evidence>
<feature type="domain" description="GH18" evidence="12">
    <location>
        <begin position="29"/>
        <end position="303"/>
    </location>
</feature>
<evidence type="ECO:0000256" key="6">
    <source>
        <dbReference type="ARBA" id="ARBA00023157"/>
    </source>
</evidence>
<reference evidence="13" key="1">
    <citation type="submission" date="2022-08" db="EMBL/GenBank/DDBJ databases">
        <authorList>
            <person name="Gutierrez-Valencia J."/>
        </authorList>
    </citation>
    <scope>NUCLEOTIDE SEQUENCE</scope>
</reference>
<evidence type="ECO:0000256" key="1">
    <source>
        <dbReference type="ARBA" id="ARBA00000822"/>
    </source>
</evidence>
<dbReference type="SUPFAM" id="SSF51445">
    <property type="entry name" value="(Trans)glycosidases"/>
    <property type="match status" value="1"/>
</dbReference>
<dbReference type="GO" id="GO:0006032">
    <property type="term" value="P:chitin catabolic process"/>
    <property type="evidence" value="ECO:0007669"/>
    <property type="project" value="UniProtKB-KW"/>
</dbReference>
<feature type="chain" id="PRO_5043773820" description="chitinase" evidence="11">
    <location>
        <begin position="28"/>
        <end position="303"/>
    </location>
</feature>
<name>A0AAV0MUB4_9ROSI</name>
<dbReference type="PROSITE" id="PS51910">
    <property type="entry name" value="GH18_2"/>
    <property type="match status" value="1"/>
</dbReference>
<keyword evidence="5" id="KW-0146">Chitin degradation</keyword>
<dbReference type="GO" id="GO:0008843">
    <property type="term" value="F:endochitinase activity"/>
    <property type="evidence" value="ECO:0007669"/>
    <property type="project" value="UniProtKB-EC"/>
</dbReference>
<evidence type="ECO:0000256" key="8">
    <source>
        <dbReference type="ARBA" id="ARBA00023295"/>
    </source>
</evidence>
<keyword evidence="11" id="KW-0732">Signal</keyword>
<keyword evidence="6" id="KW-1015">Disulfide bond</keyword>
<dbReference type="GO" id="GO:0005576">
    <property type="term" value="C:extracellular region"/>
    <property type="evidence" value="ECO:0007669"/>
    <property type="project" value="TreeGrafter"/>
</dbReference>
<dbReference type="Proteomes" id="UP001154282">
    <property type="component" value="Unassembled WGS sequence"/>
</dbReference>
<dbReference type="PANTHER" id="PTHR45708">
    <property type="entry name" value="ENDOCHITINASE"/>
    <property type="match status" value="1"/>
</dbReference>
<dbReference type="PROSITE" id="PS01095">
    <property type="entry name" value="GH18_1"/>
    <property type="match status" value="1"/>
</dbReference>
<organism evidence="13 14">
    <name type="scientific">Linum tenue</name>
    <dbReference type="NCBI Taxonomy" id="586396"/>
    <lineage>
        <taxon>Eukaryota</taxon>
        <taxon>Viridiplantae</taxon>
        <taxon>Streptophyta</taxon>
        <taxon>Embryophyta</taxon>
        <taxon>Tracheophyta</taxon>
        <taxon>Spermatophyta</taxon>
        <taxon>Magnoliopsida</taxon>
        <taxon>eudicotyledons</taxon>
        <taxon>Gunneridae</taxon>
        <taxon>Pentapetalae</taxon>
        <taxon>rosids</taxon>
        <taxon>fabids</taxon>
        <taxon>Malpighiales</taxon>
        <taxon>Linaceae</taxon>
        <taxon>Linum</taxon>
    </lineage>
</organism>
<sequence>MAKNSQPKLLIVLLPILLLSVIQSCSAAGGVAIYWGQNGNEGTLSETCATGKYAYVNIAFLNNFGNGQIPELNLAGHCNPASNGCQGVSTGIRDCQARGIKVMLSLGGGIGNYSLASRADAKGVAEYLWNNFLGGKSSSRPLGDAVFDGIDFDIEASTLYWEDLARYLSAYCKRGRRKVYLTAAPQCPFPDRNLGNALNTGLFDYVWIQFYNNPPCQYSSGSGDINSLVSSWNRWTTSIKAGKIFLGLPAALQAAGSGYVPPDVLTSQILPLIKKSPKYGGVMLWSRYWDLQNGYTSSIQKSV</sequence>
<dbReference type="GO" id="GO:0000272">
    <property type="term" value="P:polysaccharide catabolic process"/>
    <property type="evidence" value="ECO:0007669"/>
    <property type="project" value="UniProtKB-KW"/>
</dbReference>
<keyword evidence="14" id="KW-1185">Reference proteome</keyword>
<keyword evidence="9" id="KW-0624">Polysaccharide degradation</keyword>
<comment type="catalytic activity">
    <reaction evidence="1">
        <text>Random endo-hydrolysis of N-acetyl-beta-D-glucosaminide (1-&gt;4)-beta-linkages in chitin and chitodextrins.</text>
        <dbReference type="EC" id="3.2.1.14"/>
    </reaction>
</comment>
<dbReference type="PROSITE" id="PS51257">
    <property type="entry name" value="PROKAR_LIPOPROTEIN"/>
    <property type="match status" value="1"/>
</dbReference>
<comment type="caution">
    <text evidence="13">The sequence shown here is derived from an EMBL/GenBank/DDBJ whole genome shotgun (WGS) entry which is preliminary data.</text>
</comment>
<dbReference type="InterPro" id="IPR001223">
    <property type="entry name" value="Glyco_hydro18_cat"/>
</dbReference>
<keyword evidence="8 10" id="KW-0326">Glycosidase</keyword>
<dbReference type="FunFam" id="3.20.20.80:FF:000015">
    <property type="entry name" value="Acidic endochitinase SE2"/>
    <property type="match status" value="1"/>
</dbReference>
<dbReference type="CDD" id="cd02877">
    <property type="entry name" value="GH18_hevamine_XipI_class_III"/>
    <property type="match status" value="1"/>
</dbReference>
<dbReference type="InterPro" id="IPR045321">
    <property type="entry name" value="Cts1-like"/>
</dbReference>
<dbReference type="InterPro" id="IPR050542">
    <property type="entry name" value="Glycosyl_Hydrlase18_Chitinase"/>
</dbReference>
<evidence type="ECO:0000256" key="2">
    <source>
        <dbReference type="ARBA" id="ARBA00009121"/>
    </source>
</evidence>
<keyword evidence="7" id="KW-0119">Carbohydrate metabolism</keyword>
<evidence type="ECO:0000256" key="5">
    <source>
        <dbReference type="ARBA" id="ARBA00023024"/>
    </source>
</evidence>
<evidence type="ECO:0000256" key="7">
    <source>
        <dbReference type="ARBA" id="ARBA00023277"/>
    </source>
</evidence>
<comment type="similarity">
    <text evidence="2">Belongs to the glycosyl hydrolase 18 family. Chitinase class II subfamily.</text>
</comment>
<protein>
    <recommendedName>
        <fullName evidence="3">chitinase</fullName>
        <ecNumber evidence="3">3.2.1.14</ecNumber>
    </recommendedName>
</protein>
<evidence type="ECO:0000259" key="12">
    <source>
        <dbReference type="PROSITE" id="PS51910"/>
    </source>
</evidence>
<dbReference type="PANTHER" id="PTHR45708:SF21">
    <property type="entry name" value="ACIDIC ENDOCHITINASE"/>
    <property type="match status" value="1"/>
</dbReference>
<accession>A0AAV0MUB4</accession>
<keyword evidence="4 10" id="KW-0378">Hydrolase</keyword>
<gene>
    <name evidence="13" type="ORF">LITE_LOCUS30300</name>
</gene>
<evidence type="ECO:0000256" key="3">
    <source>
        <dbReference type="ARBA" id="ARBA00012729"/>
    </source>
</evidence>
<feature type="signal peptide" evidence="11">
    <location>
        <begin position="1"/>
        <end position="27"/>
    </location>
</feature>
<evidence type="ECO:0000313" key="13">
    <source>
        <dbReference type="EMBL" id="CAI0449795.1"/>
    </source>
</evidence>
<dbReference type="EC" id="3.2.1.14" evidence="3"/>
<evidence type="ECO:0000256" key="4">
    <source>
        <dbReference type="ARBA" id="ARBA00022801"/>
    </source>
</evidence>
<evidence type="ECO:0000256" key="9">
    <source>
        <dbReference type="ARBA" id="ARBA00023326"/>
    </source>
</evidence>
<evidence type="ECO:0000256" key="10">
    <source>
        <dbReference type="RuleBase" id="RU000489"/>
    </source>
</evidence>
<dbReference type="EMBL" id="CAMGYJ010000007">
    <property type="protein sequence ID" value="CAI0449795.1"/>
    <property type="molecule type" value="Genomic_DNA"/>
</dbReference>
<dbReference type="AlphaFoldDB" id="A0AAV0MUB4"/>